<reference evidence="2 3" key="1">
    <citation type="journal article" date="2016" name="Mol. Biol. Evol.">
        <title>Comparative Genomics of Early-Diverging Mushroom-Forming Fungi Provides Insights into the Origins of Lignocellulose Decay Capabilities.</title>
        <authorList>
            <person name="Nagy L.G."/>
            <person name="Riley R."/>
            <person name="Tritt A."/>
            <person name="Adam C."/>
            <person name="Daum C."/>
            <person name="Floudas D."/>
            <person name="Sun H."/>
            <person name="Yadav J.S."/>
            <person name="Pangilinan J."/>
            <person name="Larsson K.H."/>
            <person name="Matsuura K."/>
            <person name="Barry K."/>
            <person name="Labutti K."/>
            <person name="Kuo R."/>
            <person name="Ohm R.A."/>
            <person name="Bhattacharya S.S."/>
            <person name="Shirouzu T."/>
            <person name="Yoshinaga Y."/>
            <person name="Martin F.M."/>
            <person name="Grigoriev I.V."/>
            <person name="Hibbett D.S."/>
        </authorList>
    </citation>
    <scope>NUCLEOTIDE SEQUENCE [LARGE SCALE GENOMIC DNA]</scope>
    <source>
        <strain evidence="2 3">HHB9708</strain>
    </source>
</reference>
<sequence length="243" mass="27856">MPRYLTLSCIRHAEAQSNVQHEFNVNPDPLTDNGRKQAYSLARRWADVPIDILYSSDLERAKDTASILADFNTSSPNHHVLFALEEQRHGKAVEQAPSHMIQKLITGRSKWDKEMLPVRTHRPPIGGESLEDVRERAKSVLGGLVRKYGLDMDEPPAEFEGRYLNSRERAIPSGIPHVVIVSHNIFLSELHEVLQDWDTHHWSNCHFNNTAWCRYIIRLETSDGKRVASKQLSPTPTKRPTWI</sequence>
<dbReference type="PANTHER" id="PTHR46517">
    <property type="entry name" value="FRUCTOSE-2,6-BISPHOSPHATASE TIGAR"/>
    <property type="match status" value="1"/>
</dbReference>
<organism evidence="2 3">
    <name type="scientific">Sistotremastrum niveocremeum HHB9708</name>
    <dbReference type="NCBI Taxonomy" id="1314777"/>
    <lineage>
        <taxon>Eukaryota</taxon>
        <taxon>Fungi</taxon>
        <taxon>Dikarya</taxon>
        <taxon>Basidiomycota</taxon>
        <taxon>Agaricomycotina</taxon>
        <taxon>Agaricomycetes</taxon>
        <taxon>Sistotremastrales</taxon>
        <taxon>Sistotremastraceae</taxon>
        <taxon>Sertulicium</taxon>
        <taxon>Sertulicium niveocremeum</taxon>
    </lineage>
</organism>
<dbReference type="STRING" id="1314777.A0A164WZN4"/>
<evidence type="ECO:0000313" key="3">
    <source>
        <dbReference type="Proteomes" id="UP000076722"/>
    </source>
</evidence>
<dbReference type="SUPFAM" id="SSF53254">
    <property type="entry name" value="Phosphoglycerate mutase-like"/>
    <property type="match status" value="1"/>
</dbReference>
<dbReference type="SMART" id="SM00855">
    <property type="entry name" value="PGAM"/>
    <property type="match status" value="1"/>
</dbReference>
<protein>
    <submittedName>
        <fullName evidence="2">Phosphoglycerate mutase-like protein</fullName>
    </submittedName>
</protein>
<keyword evidence="3" id="KW-1185">Reference proteome</keyword>
<dbReference type="Proteomes" id="UP000076722">
    <property type="component" value="Unassembled WGS sequence"/>
</dbReference>
<dbReference type="OrthoDB" id="354304at2759"/>
<evidence type="ECO:0000256" key="1">
    <source>
        <dbReference type="ARBA" id="ARBA00022801"/>
    </source>
</evidence>
<dbReference type="AlphaFoldDB" id="A0A164WZN4"/>
<dbReference type="GO" id="GO:0005829">
    <property type="term" value="C:cytosol"/>
    <property type="evidence" value="ECO:0007669"/>
    <property type="project" value="TreeGrafter"/>
</dbReference>
<keyword evidence="1" id="KW-0378">Hydrolase</keyword>
<dbReference type="PANTHER" id="PTHR46517:SF1">
    <property type="entry name" value="FRUCTOSE-2,6-BISPHOSPHATASE TIGAR"/>
    <property type="match status" value="1"/>
</dbReference>
<dbReference type="Gene3D" id="3.40.50.1240">
    <property type="entry name" value="Phosphoglycerate mutase-like"/>
    <property type="match status" value="1"/>
</dbReference>
<accession>A0A164WZN4</accession>
<dbReference type="InterPro" id="IPR029033">
    <property type="entry name" value="His_PPase_superfam"/>
</dbReference>
<dbReference type="CDD" id="cd07067">
    <property type="entry name" value="HP_PGM_like"/>
    <property type="match status" value="1"/>
</dbReference>
<evidence type="ECO:0000313" key="2">
    <source>
        <dbReference type="EMBL" id="KZS95509.1"/>
    </source>
</evidence>
<dbReference type="GO" id="GO:0004331">
    <property type="term" value="F:fructose-2,6-bisphosphate 2-phosphatase activity"/>
    <property type="evidence" value="ECO:0007669"/>
    <property type="project" value="TreeGrafter"/>
</dbReference>
<gene>
    <name evidence="2" type="ORF">SISNIDRAFT_548400</name>
</gene>
<dbReference type="EMBL" id="KV419401">
    <property type="protein sequence ID" value="KZS95509.1"/>
    <property type="molecule type" value="Genomic_DNA"/>
</dbReference>
<dbReference type="Pfam" id="PF00300">
    <property type="entry name" value="His_Phos_1"/>
    <property type="match status" value="1"/>
</dbReference>
<dbReference type="InterPro" id="IPR051695">
    <property type="entry name" value="Phosphoglycerate_Mutase"/>
</dbReference>
<dbReference type="InterPro" id="IPR013078">
    <property type="entry name" value="His_Pase_superF_clade-1"/>
</dbReference>
<proteinExistence type="predicted"/>
<dbReference type="GO" id="GO:0043456">
    <property type="term" value="P:regulation of pentose-phosphate shunt"/>
    <property type="evidence" value="ECO:0007669"/>
    <property type="project" value="TreeGrafter"/>
</dbReference>
<name>A0A164WZN4_9AGAM</name>
<dbReference type="GO" id="GO:0045820">
    <property type="term" value="P:negative regulation of glycolytic process"/>
    <property type="evidence" value="ECO:0007669"/>
    <property type="project" value="TreeGrafter"/>
</dbReference>